<reference evidence="2 3" key="1">
    <citation type="submission" date="2019-07" db="EMBL/GenBank/DDBJ databases">
        <title>Draft genome assembly of a fouling barnacle, Amphibalanus amphitrite (Darwin, 1854): The first reference genome for Thecostraca.</title>
        <authorList>
            <person name="Kim W."/>
        </authorList>
    </citation>
    <scope>NUCLEOTIDE SEQUENCE [LARGE SCALE GENOMIC DNA]</scope>
    <source>
        <strain evidence="2">SNU_AA5</strain>
        <tissue evidence="2">Soma without cirri and trophi</tissue>
    </source>
</reference>
<dbReference type="Pfam" id="PF25342">
    <property type="entry name" value="GT_PLOD"/>
    <property type="match status" value="1"/>
</dbReference>
<dbReference type="InterPro" id="IPR050757">
    <property type="entry name" value="Collagen_mod_GT25"/>
</dbReference>
<feature type="domain" description="PLOD1-3-like GT" evidence="1">
    <location>
        <begin position="19"/>
        <end position="165"/>
    </location>
</feature>
<dbReference type="AlphaFoldDB" id="A0A6A4VBT3"/>
<name>A0A6A4VBT3_AMPAM</name>
<sequence length="188" mass="20683">MPPPRPQVIALPAGESADSGAQGQEVTRLRAQLEQSAVSPRRLVLVLRVPTSDVIVAAAAGELQAEFEQQKGRVVFVADVKCRPDEKLASEYPVGPGYRFLNSNAFIGYGPDLVALLSDETLLKDGGDQLAFTKLFLDEKRREKYGVRIDNAAELLQNLEGAEGRLVRPDGEHALHWSESMDTYYLFT</sequence>
<organism evidence="2 3">
    <name type="scientific">Amphibalanus amphitrite</name>
    <name type="common">Striped barnacle</name>
    <name type="synonym">Balanus amphitrite</name>
    <dbReference type="NCBI Taxonomy" id="1232801"/>
    <lineage>
        <taxon>Eukaryota</taxon>
        <taxon>Metazoa</taxon>
        <taxon>Ecdysozoa</taxon>
        <taxon>Arthropoda</taxon>
        <taxon>Crustacea</taxon>
        <taxon>Multicrustacea</taxon>
        <taxon>Cirripedia</taxon>
        <taxon>Thoracica</taxon>
        <taxon>Thoracicalcarea</taxon>
        <taxon>Balanomorpha</taxon>
        <taxon>Balanoidea</taxon>
        <taxon>Balanidae</taxon>
        <taxon>Amphibalaninae</taxon>
        <taxon>Amphibalanus</taxon>
    </lineage>
</organism>
<keyword evidence="3" id="KW-1185">Reference proteome</keyword>
<accession>A0A6A4VBT3</accession>
<dbReference type="EMBL" id="VIIS01002154">
    <property type="protein sequence ID" value="KAF0287958.1"/>
    <property type="molecule type" value="Genomic_DNA"/>
</dbReference>
<gene>
    <name evidence="2" type="primary">PLOD1_0</name>
    <name evidence="2" type="ORF">FJT64_013644</name>
</gene>
<proteinExistence type="predicted"/>
<dbReference type="OrthoDB" id="69177at2759"/>
<dbReference type="PANTHER" id="PTHR10730">
    <property type="entry name" value="PROCOLLAGEN-LYSINE,2-OXOGLUTARATE 5-DIOXYGENASE/GLYCOSYLTRANSFERASE 25 FAMILY MEMBER"/>
    <property type="match status" value="1"/>
</dbReference>
<protein>
    <submittedName>
        <fullName evidence="2">Procollagen-lysine,2-oxoglutarate 5-dioxygenase 1</fullName>
    </submittedName>
</protein>
<dbReference type="Proteomes" id="UP000440578">
    <property type="component" value="Unassembled WGS sequence"/>
</dbReference>
<keyword evidence="2" id="KW-0223">Dioxygenase</keyword>
<comment type="caution">
    <text evidence="2">The sequence shown here is derived from an EMBL/GenBank/DDBJ whole genome shotgun (WGS) entry which is preliminary data.</text>
</comment>
<keyword evidence="2" id="KW-0560">Oxidoreductase</keyword>
<evidence type="ECO:0000313" key="3">
    <source>
        <dbReference type="Proteomes" id="UP000440578"/>
    </source>
</evidence>
<dbReference type="PANTHER" id="PTHR10730:SF45">
    <property type="entry name" value="PROCOLLAGEN-LYSINE,2-OXOGLUTARATE 5-DIOXYGENASE"/>
    <property type="match status" value="1"/>
</dbReference>
<evidence type="ECO:0000259" key="1">
    <source>
        <dbReference type="Pfam" id="PF25342"/>
    </source>
</evidence>
<evidence type="ECO:0000313" key="2">
    <source>
        <dbReference type="EMBL" id="KAF0287958.1"/>
    </source>
</evidence>
<dbReference type="InterPro" id="IPR057589">
    <property type="entry name" value="GT_PLOD"/>
</dbReference>
<dbReference type="GO" id="GO:0051213">
    <property type="term" value="F:dioxygenase activity"/>
    <property type="evidence" value="ECO:0007669"/>
    <property type="project" value="UniProtKB-KW"/>
</dbReference>